<dbReference type="KEGG" id="iho:Igni_0612"/>
<protein>
    <submittedName>
        <fullName evidence="1">Uncharacterized protein</fullName>
    </submittedName>
</protein>
<name>A8AA42_IGNH4</name>
<accession>A8AA42</accession>
<dbReference type="HOGENOM" id="CLU_1222509_0_0_2"/>
<evidence type="ECO:0000313" key="1">
    <source>
        <dbReference type="EMBL" id="ABU81794.1"/>
    </source>
</evidence>
<dbReference type="AlphaFoldDB" id="A8AA42"/>
<dbReference type="STRING" id="453591.Igni_0612"/>
<organism evidence="1 2">
    <name type="scientific">Ignicoccus hospitalis (strain KIN4/I / DSM 18386 / JCM 14125)</name>
    <dbReference type="NCBI Taxonomy" id="453591"/>
    <lineage>
        <taxon>Archaea</taxon>
        <taxon>Thermoproteota</taxon>
        <taxon>Thermoprotei</taxon>
        <taxon>Desulfurococcales</taxon>
        <taxon>Desulfurococcaceae</taxon>
        <taxon>Ignicoccus</taxon>
    </lineage>
</organism>
<evidence type="ECO:0000313" key="2">
    <source>
        <dbReference type="Proteomes" id="UP000000262"/>
    </source>
</evidence>
<dbReference type="EMBL" id="CP000816">
    <property type="protein sequence ID" value="ABU81794.1"/>
    <property type="molecule type" value="Genomic_DNA"/>
</dbReference>
<reference evidence="1 2" key="1">
    <citation type="journal article" date="2008" name="Genome Biol.">
        <title>A genomic analysis of the archaeal system Ignicoccus hospitalis-Nanoarchaeum equitans.</title>
        <authorList>
            <person name="Podar M."/>
            <person name="Anderson I."/>
            <person name="Makarova K.S."/>
            <person name="Elkins J.G."/>
            <person name="Ivanova N."/>
            <person name="Wall M.A."/>
            <person name="Lykidis A."/>
            <person name="Mavromatis K."/>
            <person name="Sun H."/>
            <person name="Hudson M.E."/>
            <person name="Chen W."/>
            <person name="Deciu C."/>
            <person name="Hutchison D."/>
            <person name="Eads J.R."/>
            <person name="Anderson A."/>
            <person name="Fernandes F."/>
            <person name="Szeto E."/>
            <person name="Lapidus A."/>
            <person name="Kyrpides N.C."/>
            <person name="Saier M.H.Jr."/>
            <person name="Richardson P.M."/>
            <person name="Rachel R."/>
            <person name="Huber H."/>
            <person name="Eisen J.A."/>
            <person name="Koonin E.V."/>
            <person name="Keller M."/>
            <person name="Stetter K.O."/>
        </authorList>
    </citation>
    <scope>NUCLEOTIDE SEQUENCE [LARGE SCALE GENOMIC DNA]</scope>
    <source>
        <strain evidence="2">KIN4/I / DSM 18386 / JCM 14125</strain>
    </source>
</reference>
<dbReference type="Proteomes" id="UP000000262">
    <property type="component" value="Chromosome"/>
</dbReference>
<sequence length="226" mass="25011">MSSDAQRRAANHAVLVVDPFLKDAIENIMREGQIGEVSETTFPDVIFTKSWSNDVALLTFADSQYLAEAILELKVLGMRKIVFLDVATALKPGLKVSQAYPVYATSTPVKEEFYVPLVPSMQLLNAVVELLEPEREVIAFTSRLPPQDVAMTDLLKKKGFDVIDKNSGLVYEVCKGSVECVTLDLIDSNLAKGIEKKTAWEEGGKYYSSILDTLTDLFKKLLSAEL</sequence>
<keyword evidence="2" id="KW-1185">Reference proteome</keyword>
<dbReference type="eggNOG" id="arCOG01324">
    <property type="taxonomic scope" value="Archaea"/>
</dbReference>
<dbReference type="RefSeq" id="WP_011998646.1">
    <property type="nucleotide sequence ID" value="NC_009776.1"/>
</dbReference>
<gene>
    <name evidence="1" type="ordered locus">Igni_0612</name>
</gene>
<proteinExistence type="predicted"/>
<dbReference type="GeneID" id="5562614"/>